<dbReference type="SUPFAM" id="SSF53474">
    <property type="entry name" value="alpha/beta-Hydrolases"/>
    <property type="match status" value="1"/>
</dbReference>
<evidence type="ECO:0000256" key="2">
    <source>
        <dbReference type="ARBA" id="ARBA00004240"/>
    </source>
</evidence>
<comment type="subcellular location">
    <subcellularLocation>
        <location evidence="2">Endoplasmic reticulum</location>
    </subcellularLocation>
    <subcellularLocation>
        <location evidence="3">Membrane</location>
    </subcellularLocation>
    <subcellularLocation>
        <location evidence="1">Mitochondrion</location>
    </subcellularLocation>
</comment>
<dbReference type="OrthoDB" id="427518at2759"/>
<evidence type="ECO:0000256" key="6">
    <source>
        <dbReference type="ARBA" id="ARBA00023136"/>
    </source>
</evidence>
<evidence type="ECO:0000256" key="3">
    <source>
        <dbReference type="ARBA" id="ARBA00004370"/>
    </source>
</evidence>
<evidence type="ECO:0000313" key="7">
    <source>
        <dbReference type="EMBL" id="RPB10032.1"/>
    </source>
</evidence>
<dbReference type="Proteomes" id="UP000277580">
    <property type="component" value="Unassembled WGS sequence"/>
</dbReference>
<evidence type="ECO:0000256" key="4">
    <source>
        <dbReference type="ARBA" id="ARBA00022824"/>
    </source>
</evidence>
<dbReference type="InterPro" id="IPR052374">
    <property type="entry name" value="SERAC1"/>
</dbReference>
<dbReference type="EMBL" id="ML119146">
    <property type="protein sequence ID" value="RPB10032.1"/>
    <property type="molecule type" value="Genomic_DNA"/>
</dbReference>
<dbReference type="PANTHER" id="PTHR48182">
    <property type="entry name" value="PROTEIN SERAC1"/>
    <property type="match status" value="1"/>
</dbReference>
<dbReference type="GO" id="GO:0005739">
    <property type="term" value="C:mitochondrion"/>
    <property type="evidence" value="ECO:0007669"/>
    <property type="project" value="UniProtKB-SubCell"/>
</dbReference>
<evidence type="ECO:0000256" key="5">
    <source>
        <dbReference type="ARBA" id="ARBA00023128"/>
    </source>
</evidence>
<evidence type="ECO:0000313" key="8">
    <source>
        <dbReference type="Proteomes" id="UP000277580"/>
    </source>
</evidence>
<organism evidence="7 8">
    <name type="scientific">Morchella conica CCBAS932</name>
    <dbReference type="NCBI Taxonomy" id="1392247"/>
    <lineage>
        <taxon>Eukaryota</taxon>
        <taxon>Fungi</taxon>
        <taxon>Dikarya</taxon>
        <taxon>Ascomycota</taxon>
        <taxon>Pezizomycotina</taxon>
        <taxon>Pezizomycetes</taxon>
        <taxon>Pezizales</taxon>
        <taxon>Morchellaceae</taxon>
        <taxon>Morchella</taxon>
    </lineage>
</organism>
<dbReference type="PANTHER" id="PTHR48182:SF2">
    <property type="entry name" value="PROTEIN SERAC1"/>
    <property type="match status" value="1"/>
</dbReference>
<dbReference type="GO" id="GO:0005783">
    <property type="term" value="C:endoplasmic reticulum"/>
    <property type="evidence" value="ECO:0007669"/>
    <property type="project" value="UniProtKB-SubCell"/>
</dbReference>
<dbReference type="AlphaFoldDB" id="A0A3N4KL50"/>
<dbReference type="InterPro" id="IPR029058">
    <property type="entry name" value="AB_hydrolase_fold"/>
</dbReference>
<sequence length="392" mass="44407">MVPKKPLWRCYRINAIPATWTKAVLLERMQKLHESLSVLKIEDIDLFPAVLAHCRDWKVALLYCEELEYFRALNGEEDRMLIDLTGEDDIERGGTWCSVDCHFHDLTPVNDPGDPEDIVADIIAVTGLSGHPWGSWSHSGNRKMWLQHFLPNDLPKNVRIMTFGYNTALTHMNPQGCQLDWLDYQNNFAARIYSARSETEKVAKRPIIFLGHSLGGIMILNMLASRLNEEKTGGDIIDTTHSFIFFGTPHKGLAQTKTLMALVDDADMPEGQRESRKKIIDALTGDSKFLEQLAEDELHITKGRRVLSVYETEGTSVVEKKDGKWGRTGEKEVMVTKESAHVAGTLSMEHQTASFTRDHVQLVKFASPTDEDYRTVVSFLTESLNQIKQHPV</sequence>
<keyword evidence="5" id="KW-0496">Mitochondrion</keyword>
<keyword evidence="6" id="KW-0472">Membrane</keyword>
<gene>
    <name evidence="7" type="ORF">P167DRAFT_566877</name>
</gene>
<evidence type="ECO:0008006" key="9">
    <source>
        <dbReference type="Google" id="ProtNLM"/>
    </source>
</evidence>
<keyword evidence="8" id="KW-1185">Reference proteome</keyword>
<protein>
    <recommendedName>
        <fullName evidence="9">DUF676 domain-containing protein</fullName>
    </recommendedName>
</protein>
<accession>A0A3N4KL50</accession>
<dbReference type="GO" id="GO:0016020">
    <property type="term" value="C:membrane"/>
    <property type="evidence" value="ECO:0007669"/>
    <property type="project" value="UniProtKB-SubCell"/>
</dbReference>
<dbReference type="Gene3D" id="3.40.50.1820">
    <property type="entry name" value="alpha/beta hydrolase"/>
    <property type="match status" value="1"/>
</dbReference>
<reference evidence="7 8" key="1">
    <citation type="journal article" date="2018" name="Nat. Ecol. Evol.">
        <title>Pezizomycetes genomes reveal the molecular basis of ectomycorrhizal truffle lifestyle.</title>
        <authorList>
            <person name="Murat C."/>
            <person name="Payen T."/>
            <person name="Noel B."/>
            <person name="Kuo A."/>
            <person name="Morin E."/>
            <person name="Chen J."/>
            <person name="Kohler A."/>
            <person name="Krizsan K."/>
            <person name="Balestrini R."/>
            <person name="Da Silva C."/>
            <person name="Montanini B."/>
            <person name="Hainaut M."/>
            <person name="Levati E."/>
            <person name="Barry K.W."/>
            <person name="Belfiori B."/>
            <person name="Cichocki N."/>
            <person name="Clum A."/>
            <person name="Dockter R.B."/>
            <person name="Fauchery L."/>
            <person name="Guy J."/>
            <person name="Iotti M."/>
            <person name="Le Tacon F."/>
            <person name="Lindquist E.A."/>
            <person name="Lipzen A."/>
            <person name="Malagnac F."/>
            <person name="Mello A."/>
            <person name="Molinier V."/>
            <person name="Miyauchi S."/>
            <person name="Poulain J."/>
            <person name="Riccioni C."/>
            <person name="Rubini A."/>
            <person name="Sitrit Y."/>
            <person name="Splivallo R."/>
            <person name="Traeger S."/>
            <person name="Wang M."/>
            <person name="Zifcakova L."/>
            <person name="Wipf D."/>
            <person name="Zambonelli A."/>
            <person name="Paolocci F."/>
            <person name="Nowrousian M."/>
            <person name="Ottonello S."/>
            <person name="Baldrian P."/>
            <person name="Spatafora J.W."/>
            <person name="Henrissat B."/>
            <person name="Nagy L.G."/>
            <person name="Aury J.M."/>
            <person name="Wincker P."/>
            <person name="Grigoriev I.V."/>
            <person name="Bonfante P."/>
            <person name="Martin F.M."/>
        </authorList>
    </citation>
    <scope>NUCLEOTIDE SEQUENCE [LARGE SCALE GENOMIC DNA]</scope>
    <source>
        <strain evidence="7 8">CCBAS932</strain>
    </source>
</reference>
<keyword evidence="4" id="KW-0256">Endoplasmic reticulum</keyword>
<dbReference type="InParanoid" id="A0A3N4KL50"/>
<name>A0A3N4KL50_9PEZI</name>
<proteinExistence type="predicted"/>
<evidence type="ECO:0000256" key="1">
    <source>
        <dbReference type="ARBA" id="ARBA00004173"/>
    </source>
</evidence>